<keyword evidence="2" id="KW-1185">Reference proteome</keyword>
<proteinExistence type="predicted"/>
<sequence>MIENNSWRENTMPAIAVAPKPKRTLHVENIGNLSVALKDAATIPDAYLQPEGLRPDVPYDGFSKETELLPVLDLHNLSTGTADERQRIVNDIGYACKEWGFLQIINHGVPLRLIEKLRELAIIFFNLPAAEKEKASAGQVGYEGRHAYMPERVHWVETLTFVSGPVSNVEDILRLTCLDYTEEFIRSVNDYIHEMQKIVLVLLKLMAESLDLEKTFFAQHFEKNSTSVTRFNYYPPCPQPSMALGLFSHVDSNSVTILNQDEIGGLQIFKDGKWFSVKPSEDALVINVGDCLQAWTNGHFKSVEHRAVLNSVKPRISIAFFSSPHVHAVMAPPMKLVDDNHPLLYRPFTWAEYFPRMQKKRMEGKVGIDTFMRLDHKEDEDS</sequence>
<gene>
    <name evidence="1" type="ORF">O6H91_21G072800</name>
</gene>
<organism evidence="1 2">
    <name type="scientific">Diphasiastrum complanatum</name>
    <name type="common">Issler's clubmoss</name>
    <name type="synonym">Lycopodium complanatum</name>
    <dbReference type="NCBI Taxonomy" id="34168"/>
    <lineage>
        <taxon>Eukaryota</taxon>
        <taxon>Viridiplantae</taxon>
        <taxon>Streptophyta</taxon>
        <taxon>Embryophyta</taxon>
        <taxon>Tracheophyta</taxon>
        <taxon>Lycopodiopsida</taxon>
        <taxon>Lycopodiales</taxon>
        <taxon>Lycopodiaceae</taxon>
        <taxon>Lycopodioideae</taxon>
        <taxon>Diphasiastrum</taxon>
    </lineage>
</organism>
<name>A0ACC2AM61_DIPCM</name>
<accession>A0ACC2AM61</accession>
<protein>
    <submittedName>
        <fullName evidence="1">Uncharacterized protein</fullName>
    </submittedName>
</protein>
<dbReference type="Proteomes" id="UP001162992">
    <property type="component" value="Chromosome 21"/>
</dbReference>
<evidence type="ECO:0000313" key="1">
    <source>
        <dbReference type="EMBL" id="KAJ7518525.1"/>
    </source>
</evidence>
<dbReference type="EMBL" id="CM055112">
    <property type="protein sequence ID" value="KAJ7518525.1"/>
    <property type="molecule type" value="Genomic_DNA"/>
</dbReference>
<comment type="caution">
    <text evidence="1">The sequence shown here is derived from an EMBL/GenBank/DDBJ whole genome shotgun (WGS) entry which is preliminary data.</text>
</comment>
<evidence type="ECO:0000313" key="2">
    <source>
        <dbReference type="Proteomes" id="UP001162992"/>
    </source>
</evidence>
<reference evidence="2" key="1">
    <citation type="journal article" date="2024" name="Proc. Natl. Acad. Sci. U.S.A.">
        <title>Extraordinary preservation of gene collinearity over three hundred million years revealed in homosporous lycophytes.</title>
        <authorList>
            <person name="Li C."/>
            <person name="Wickell D."/>
            <person name="Kuo L.Y."/>
            <person name="Chen X."/>
            <person name="Nie B."/>
            <person name="Liao X."/>
            <person name="Peng D."/>
            <person name="Ji J."/>
            <person name="Jenkins J."/>
            <person name="Williams M."/>
            <person name="Shu S."/>
            <person name="Plott C."/>
            <person name="Barry K."/>
            <person name="Rajasekar S."/>
            <person name="Grimwood J."/>
            <person name="Han X."/>
            <person name="Sun S."/>
            <person name="Hou Z."/>
            <person name="He W."/>
            <person name="Dai G."/>
            <person name="Sun C."/>
            <person name="Schmutz J."/>
            <person name="Leebens-Mack J.H."/>
            <person name="Li F.W."/>
            <person name="Wang L."/>
        </authorList>
    </citation>
    <scope>NUCLEOTIDE SEQUENCE [LARGE SCALE GENOMIC DNA]</scope>
    <source>
        <strain evidence="2">cv. PW_Plant_1</strain>
    </source>
</reference>